<evidence type="ECO:0000313" key="4">
    <source>
        <dbReference type="Proteomes" id="UP001422759"/>
    </source>
</evidence>
<evidence type="ECO:0000256" key="2">
    <source>
        <dbReference type="SAM" id="Phobius"/>
    </source>
</evidence>
<dbReference type="EMBL" id="BAAANT010000014">
    <property type="protein sequence ID" value="GAA2143157.1"/>
    <property type="molecule type" value="Genomic_DNA"/>
</dbReference>
<evidence type="ECO:0000256" key="1">
    <source>
        <dbReference type="SAM" id="MobiDB-lite"/>
    </source>
</evidence>
<proteinExistence type="predicted"/>
<gene>
    <name evidence="3" type="ORF">GCM10009760_29160</name>
</gene>
<comment type="caution">
    <text evidence="3">The sequence shown here is derived from an EMBL/GenBank/DDBJ whole genome shotgun (WGS) entry which is preliminary data.</text>
</comment>
<feature type="region of interest" description="Disordered" evidence="1">
    <location>
        <begin position="1"/>
        <end position="20"/>
    </location>
</feature>
<keyword evidence="4" id="KW-1185">Reference proteome</keyword>
<dbReference type="Proteomes" id="UP001422759">
    <property type="component" value="Unassembled WGS sequence"/>
</dbReference>
<accession>A0ABN2ZJB2</accession>
<protein>
    <recommendedName>
        <fullName evidence="5">DUF4190 domain-containing protein</fullName>
    </recommendedName>
</protein>
<name>A0ABN2ZJB2_9ACTN</name>
<evidence type="ECO:0000313" key="3">
    <source>
        <dbReference type="EMBL" id="GAA2143157.1"/>
    </source>
</evidence>
<sequence length="201" mass="21101">MTQQDTSVTDRPGTASRYADGPPMGVNRFAGWARICGLLALAPFAVVFGVIALVQVRRSGQRGRGAAVVGMAAAVAWVLLGLGVSDLAGPQVQRDHSGGVSHRQADSVFDLGVGDCFTVRDRDPEGGIQWVLLVPCSQQHDGQVYATPALPRDSLDPEAAAKAACRKALPSDMPADASLSFLYPESSTLAHGRARASCFKL</sequence>
<evidence type="ECO:0008006" key="5">
    <source>
        <dbReference type="Google" id="ProtNLM"/>
    </source>
</evidence>
<dbReference type="RefSeq" id="WP_344464822.1">
    <property type="nucleotide sequence ID" value="NZ_BAAANT010000014.1"/>
</dbReference>
<organism evidence="3 4">
    <name type="scientific">Kitasatospora kazusensis</name>
    <dbReference type="NCBI Taxonomy" id="407974"/>
    <lineage>
        <taxon>Bacteria</taxon>
        <taxon>Bacillati</taxon>
        <taxon>Actinomycetota</taxon>
        <taxon>Actinomycetes</taxon>
        <taxon>Kitasatosporales</taxon>
        <taxon>Streptomycetaceae</taxon>
        <taxon>Kitasatospora</taxon>
    </lineage>
</organism>
<keyword evidence="2" id="KW-1133">Transmembrane helix</keyword>
<reference evidence="3 4" key="1">
    <citation type="journal article" date="2019" name="Int. J. Syst. Evol. Microbiol.">
        <title>The Global Catalogue of Microorganisms (GCM) 10K type strain sequencing project: providing services to taxonomists for standard genome sequencing and annotation.</title>
        <authorList>
            <consortium name="The Broad Institute Genomics Platform"/>
            <consortium name="The Broad Institute Genome Sequencing Center for Infectious Disease"/>
            <person name="Wu L."/>
            <person name="Ma J."/>
        </authorList>
    </citation>
    <scope>NUCLEOTIDE SEQUENCE [LARGE SCALE GENOMIC DNA]</scope>
    <source>
        <strain evidence="3 4">JCM 14560</strain>
    </source>
</reference>
<feature type="transmembrane region" description="Helical" evidence="2">
    <location>
        <begin position="32"/>
        <end position="54"/>
    </location>
</feature>
<feature type="transmembrane region" description="Helical" evidence="2">
    <location>
        <begin position="66"/>
        <end position="84"/>
    </location>
</feature>
<keyword evidence="2" id="KW-0812">Transmembrane</keyword>
<keyword evidence="2" id="KW-0472">Membrane</keyword>